<dbReference type="GO" id="GO:0052689">
    <property type="term" value="F:carboxylic ester hydrolase activity"/>
    <property type="evidence" value="ECO:0007669"/>
    <property type="project" value="TreeGrafter"/>
</dbReference>
<dbReference type="EMBL" id="CP000481">
    <property type="protein sequence ID" value="ABK53817.1"/>
    <property type="molecule type" value="Genomic_DNA"/>
</dbReference>
<proteinExistence type="predicted"/>
<dbReference type="SUPFAM" id="SSF53474">
    <property type="entry name" value="alpha/beta-Hydrolases"/>
    <property type="match status" value="1"/>
</dbReference>
<dbReference type="KEGG" id="ace:Acel_2045"/>
<dbReference type="OrthoDB" id="9770528at2"/>
<dbReference type="Gene3D" id="3.40.50.1820">
    <property type="entry name" value="alpha/beta hydrolase"/>
    <property type="match status" value="1"/>
</dbReference>
<protein>
    <submittedName>
        <fullName evidence="4">Acetyl xylan esterase</fullName>
    </submittedName>
</protein>
<gene>
    <name evidence="4" type="ordered locus">Acel_2045</name>
</gene>
<dbReference type="Proteomes" id="UP000008221">
    <property type="component" value="Chromosome"/>
</dbReference>
<reference evidence="4 5" key="1">
    <citation type="journal article" date="2009" name="Genome Res.">
        <title>Complete genome of the cellulolytic thermophile Acidothermus cellulolyticus 11B provides insights into its ecophysiological and evolutionary adaptations.</title>
        <authorList>
            <person name="Barabote R.D."/>
            <person name="Xie G."/>
            <person name="Leu D.H."/>
            <person name="Normand P."/>
            <person name="Necsulea A."/>
            <person name="Daubin V."/>
            <person name="Medigue C."/>
            <person name="Adney W.S."/>
            <person name="Xu X.C."/>
            <person name="Lapidus A."/>
            <person name="Parales R.E."/>
            <person name="Detter C."/>
            <person name="Pujic P."/>
            <person name="Bruce D."/>
            <person name="Lavire C."/>
            <person name="Challacombe J.F."/>
            <person name="Brettin T.S."/>
            <person name="Berry A.M."/>
        </authorList>
    </citation>
    <scope>NUCLEOTIDE SEQUENCE [LARGE SCALE GENOMIC DNA]</scope>
    <source>
        <strain evidence="5">ATCC 43068 / DSM 8971 / 11B</strain>
    </source>
</reference>
<sequence>MPNIDLPLDQLTTYAPALPQPADLDQFWSATLAEAPDPEPTFTPVDTGLRCVESYDVTFCGYGGQPIRAWLHLPPAALRHEPLSGVVQFQGYNGGRGLAHEHVFWALAGYAHLVMDTRGQGSGWTTGDTIDAAEAPPAQPGFMTRGILDPSTYYYRRVYVDAVQAVRTLRAHPLVDAARVAVTGVSQGGGLSLAAAALVPDVAAVMPDVPFLCHFRRACEISPADPYGEIVRYLKAHRDQVEQVFATLAYFDGAVLATRATAPALFSVAVMDQICPPSTVFAAFHAYRGPKEIVVYPFNDHEGGGPFQAGRQLRWLAAVLEK</sequence>
<evidence type="ECO:0000313" key="4">
    <source>
        <dbReference type="EMBL" id="ABK53817.1"/>
    </source>
</evidence>
<dbReference type="InterPro" id="IPR039069">
    <property type="entry name" value="CE7"/>
</dbReference>
<dbReference type="RefSeq" id="WP_011720880.1">
    <property type="nucleotide sequence ID" value="NC_008578.1"/>
</dbReference>
<evidence type="ECO:0000256" key="1">
    <source>
        <dbReference type="PIRSR" id="PIRSR639069-1"/>
    </source>
</evidence>
<keyword evidence="5" id="KW-1185">Reference proteome</keyword>
<feature type="binding site" evidence="2">
    <location>
        <position position="92"/>
    </location>
    <ligand>
        <name>substrate</name>
    </ligand>
</feature>
<dbReference type="MEROPS" id="S09.949"/>
<dbReference type="Pfam" id="PF05448">
    <property type="entry name" value="AXE1"/>
    <property type="match status" value="1"/>
</dbReference>
<dbReference type="InterPro" id="IPR008391">
    <property type="entry name" value="AXE1_dom"/>
</dbReference>
<name>A0LWK7_ACIC1</name>
<dbReference type="PANTHER" id="PTHR40111">
    <property type="entry name" value="CEPHALOSPORIN-C DEACETYLASE"/>
    <property type="match status" value="1"/>
</dbReference>
<feature type="domain" description="Acetyl xylan esterase" evidence="3">
    <location>
        <begin position="1"/>
        <end position="317"/>
    </location>
</feature>
<dbReference type="GO" id="GO:0005976">
    <property type="term" value="P:polysaccharide metabolic process"/>
    <property type="evidence" value="ECO:0007669"/>
    <property type="project" value="TreeGrafter"/>
</dbReference>
<dbReference type="ESTHER" id="acic1-a0lwk7">
    <property type="family name" value="Acetyl-esterase_deacetylase"/>
</dbReference>
<evidence type="ECO:0000259" key="3">
    <source>
        <dbReference type="Pfam" id="PF05448"/>
    </source>
</evidence>
<dbReference type="STRING" id="351607.Acel_2045"/>
<dbReference type="PANTHER" id="PTHR40111:SF1">
    <property type="entry name" value="CEPHALOSPORIN-C DEACETYLASE"/>
    <property type="match status" value="1"/>
</dbReference>
<evidence type="ECO:0000256" key="2">
    <source>
        <dbReference type="PIRSR" id="PIRSR639069-2"/>
    </source>
</evidence>
<feature type="active site" description="Charge relay system" evidence="1">
    <location>
        <position position="301"/>
    </location>
</feature>
<dbReference type="InterPro" id="IPR029058">
    <property type="entry name" value="AB_hydrolase_fold"/>
</dbReference>
<feature type="active site" description="Nucleophile" evidence="1">
    <location>
        <position position="186"/>
    </location>
</feature>
<organism evidence="4 5">
    <name type="scientific">Acidothermus cellulolyticus (strain ATCC 43068 / DSM 8971 / 11B)</name>
    <dbReference type="NCBI Taxonomy" id="351607"/>
    <lineage>
        <taxon>Bacteria</taxon>
        <taxon>Bacillati</taxon>
        <taxon>Actinomycetota</taxon>
        <taxon>Actinomycetes</taxon>
        <taxon>Acidothermales</taxon>
        <taxon>Acidothermaceae</taxon>
        <taxon>Acidothermus</taxon>
    </lineage>
</organism>
<evidence type="ECO:0000313" key="5">
    <source>
        <dbReference type="Proteomes" id="UP000008221"/>
    </source>
</evidence>
<accession>A0LWK7</accession>
<dbReference type="HOGENOM" id="CLU_054209_1_0_11"/>
<feature type="active site" description="Charge relay system" evidence="1">
    <location>
        <position position="272"/>
    </location>
</feature>
<dbReference type="AlphaFoldDB" id="A0LWK7"/>
<dbReference type="InParanoid" id="A0LWK7"/>
<dbReference type="eggNOG" id="COG3458">
    <property type="taxonomic scope" value="Bacteria"/>
</dbReference>